<dbReference type="Gene3D" id="2.20.25.20">
    <property type="match status" value="1"/>
</dbReference>
<dbReference type="PANTHER" id="PTHR11685">
    <property type="entry name" value="RBR FAMILY RING FINGER AND IBR DOMAIN-CONTAINING"/>
    <property type="match status" value="1"/>
</dbReference>
<evidence type="ECO:0000256" key="16">
    <source>
        <dbReference type="ARBA" id="ARBA00023128"/>
    </source>
</evidence>
<evidence type="ECO:0000256" key="15">
    <source>
        <dbReference type="ARBA" id="ARBA00023006"/>
    </source>
</evidence>
<dbReference type="Gene3D" id="3.30.40.10">
    <property type="entry name" value="Zinc/RING finger domain, C3HC4 (zinc finger)"/>
    <property type="match status" value="1"/>
</dbReference>
<dbReference type="SMART" id="SM00647">
    <property type="entry name" value="IBR"/>
    <property type="match status" value="2"/>
</dbReference>
<keyword evidence="11" id="KW-0863">Zinc-finger</keyword>
<dbReference type="EC" id="2.3.2.31" evidence="5 19"/>
<dbReference type="Proteomes" id="UP000694888">
    <property type="component" value="Unplaced"/>
</dbReference>
<feature type="domain" description="RING-type" evidence="22">
    <location>
        <begin position="235"/>
        <end position="458"/>
    </location>
</feature>
<feature type="region of interest" description="Disordered" evidence="20">
    <location>
        <begin position="102"/>
        <end position="130"/>
    </location>
</feature>
<dbReference type="Pfam" id="PF17976">
    <property type="entry name" value="zf-RING_12"/>
    <property type="match status" value="1"/>
</dbReference>
<accession>A0ABM0JLC8</accession>
<keyword evidence="12 19" id="KW-0833">Ubl conjugation pathway</keyword>
<evidence type="ECO:0000256" key="7">
    <source>
        <dbReference type="ARBA" id="ARBA00022553"/>
    </source>
</evidence>
<reference evidence="24" key="1">
    <citation type="submission" date="2025-08" db="UniProtKB">
        <authorList>
            <consortium name="RefSeq"/>
        </authorList>
    </citation>
    <scope>IDENTIFICATION</scope>
</reference>
<dbReference type="Gene3D" id="1.20.120.1750">
    <property type="match status" value="1"/>
</dbReference>
<dbReference type="InterPro" id="IPR031127">
    <property type="entry name" value="E3_UB_ligase_RBR"/>
</dbReference>
<proteinExistence type="inferred from homology"/>
<evidence type="ECO:0000256" key="8">
    <source>
        <dbReference type="ARBA" id="ARBA00022679"/>
    </source>
</evidence>
<name>A0ABM0JLC8_APLCA</name>
<keyword evidence="10" id="KW-0677">Repeat</keyword>
<feature type="domain" description="Ubiquitin-like" evidence="21">
    <location>
        <begin position="21"/>
        <end position="88"/>
    </location>
</feature>
<comment type="catalytic activity">
    <reaction evidence="1 19">
        <text>[E2 ubiquitin-conjugating enzyme]-S-ubiquitinyl-L-cysteine + [acceptor protein]-L-lysine = [E2 ubiquitin-conjugating enzyme]-L-cysteine + [acceptor protein]-N(6)-ubiquitinyl-L-lysine.</text>
        <dbReference type="EC" id="2.3.2.31"/>
    </reaction>
</comment>
<keyword evidence="8" id="KW-0808">Transferase</keyword>
<evidence type="ECO:0000256" key="18">
    <source>
        <dbReference type="ARBA" id="ARBA00029536"/>
    </source>
</evidence>
<dbReference type="Gene3D" id="3.10.20.90">
    <property type="entry name" value="Phosphatidylinositol 3-kinase Catalytic Subunit, Chain A, domain 1"/>
    <property type="match status" value="1"/>
</dbReference>
<dbReference type="PIRSF" id="PIRSF037880">
    <property type="entry name" value="Parkin"/>
    <property type="match status" value="1"/>
</dbReference>
<dbReference type="InterPro" id="IPR041565">
    <property type="entry name" value="Parkin_Znf-RING"/>
</dbReference>
<dbReference type="PRINTS" id="PR01475">
    <property type="entry name" value="PARKIN"/>
</dbReference>
<dbReference type="InterPro" id="IPR047536">
    <property type="entry name" value="Rcat_RBR_parkin"/>
</dbReference>
<evidence type="ECO:0000256" key="17">
    <source>
        <dbReference type="ARBA" id="ARBA00029442"/>
    </source>
</evidence>
<dbReference type="CDD" id="cd21382">
    <property type="entry name" value="RING0_parkin"/>
    <property type="match status" value="1"/>
</dbReference>
<comment type="subcellular location">
    <subcellularLocation>
        <location evidence="3">Cytoplasm</location>
        <location evidence="3">Cytosol</location>
    </subcellularLocation>
    <subcellularLocation>
        <location evidence="2 19">Mitochondrion</location>
    </subcellularLocation>
</comment>
<dbReference type="Pfam" id="PF00240">
    <property type="entry name" value="ubiquitin"/>
    <property type="match status" value="1"/>
</dbReference>
<keyword evidence="6" id="KW-0963">Cytoplasm</keyword>
<dbReference type="InterPro" id="IPR003977">
    <property type="entry name" value="Parkin"/>
</dbReference>
<comment type="similarity">
    <text evidence="17 19">Belongs to the RBR family. Parkin subfamily.</text>
</comment>
<evidence type="ECO:0000256" key="12">
    <source>
        <dbReference type="ARBA" id="ARBA00022786"/>
    </source>
</evidence>
<keyword evidence="23" id="KW-1185">Reference proteome</keyword>
<dbReference type="InterPro" id="IPR029071">
    <property type="entry name" value="Ubiquitin-like_domsf"/>
</dbReference>
<comment type="pathway">
    <text evidence="4 19">Protein modification; protein ubiquitination.</text>
</comment>
<evidence type="ECO:0000256" key="13">
    <source>
        <dbReference type="ARBA" id="ARBA00022833"/>
    </source>
</evidence>
<dbReference type="InterPro" id="IPR013083">
    <property type="entry name" value="Znf_RING/FYVE/PHD"/>
</dbReference>
<sequence>MAMSSSSNGRAVGLGVVAESMTIVVRFNASQSYLLDVTVQDSIKDVKEKLALKADTATNNINLVLAGQLLENHRLIKECGLGAHTTVHAFCWSDDGLAADSQPISPSGSHLETEIEGSPQTNRLSLPPPPRENRYFSSLGSRIQGQNRFFIFCKLCDCVRPGKLRVECKQCHSGAFLVERGPSDWDDISPDTRIRGECKSCPHDVPIFLMRCCESHSEELAGTAVVLKHVQANRRRIECIICGDVMSLVLIFPCSPGHVMCLDCFRQYGSSCLSERRFVEHPVHGYTLPCPAGCPEAYIEETHHFLLMGKDKYERYKNFGAEEFVLQNGGILCPAPGCGMGLFPEDSERGVLCRECQFLSCRECLREYHPGDCEEHLQSQTFHGNDLTVDEERAERACWEQESLSLIEETTKACPGCKTKTEKSGGCMHMVCSRCSKEWCWLCVKPWTRDCQADHWFG</sequence>
<dbReference type="GeneID" id="101854160"/>
<protein>
    <recommendedName>
        <fullName evidence="18 19">E3 ubiquitin-protein ligase parkin</fullName>
        <ecNumber evidence="5 19">2.3.2.31</ecNumber>
    </recommendedName>
</protein>
<keyword evidence="9 19" id="KW-0479">Metal-binding</keyword>
<keyword evidence="14 19" id="KW-0832">Ubl conjugation</keyword>
<dbReference type="InterPro" id="IPR041170">
    <property type="entry name" value="Znf-RING_14"/>
</dbReference>
<evidence type="ECO:0000259" key="21">
    <source>
        <dbReference type="PROSITE" id="PS50053"/>
    </source>
</evidence>
<comment type="subunit">
    <text evidence="19">Forms an E3 ubiquitin ligase complex.</text>
</comment>
<dbReference type="InterPro" id="IPR000626">
    <property type="entry name" value="Ubiquitin-like_dom"/>
</dbReference>
<dbReference type="CDD" id="cd16627">
    <property type="entry name" value="RING-HC_RBR_parkin"/>
    <property type="match status" value="1"/>
</dbReference>
<dbReference type="InterPro" id="IPR047535">
    <property type="entry name" value="RING-HC_RBR_parkin"/>
</dbReference>
<evidence type="ECO:0000256" key="1">
    <source>
        <dbReference type="ARBA" id="ARBA00001798"/>
    </source>
</evidence>
<gene>
    <name evidence="24" type="primary">LOC101854160</name>
</gene>
<dbReference type="PROSITE" id="PS51873">
    <property type="entry name" value="TRIAD"/>
    <property type="match status" value="1"/>
</dbReference>
<evidence type="ECO:0000256" key="6">
    <source>
        <dbReference type="ARBA" id="ARBA00022490"/>
    </source>
</evidence>
<evidence type="ECO:0000313" key="23">
    <source>
        <dbReference type="Proteomes" id="UP000694888"/>
    </source>
</evidence>
<dbReference type="CDD" id="cd20357">
    <property type="entry name" value="Rcat_RBR_parkin"/>
    <property type="match status" value="1"/>
</dbReference>
<keyword evidence="13 19" id="KW-0862">Zinc</keyword>
<evidence type="ECO:0000256" key="9">
    <source>
        <dbReference type="ARBA" id="ARBA00022723"/>
    </source>
</evidence>
<evidence type="ECO:0000256" key="10">
    <source>
        <dbReference type="ARBA" id="ARBA00022737"/>
    </source>
</evidence>
<dbReference type="Pfam" id="PF17978">
    <property type="entry name" value="zf-RING_14"/>
    <property type="match status" value="1"/>
</dbReference>
<keyword evidence="7" id="KW-0597">Phosphoprotein</keyword>
<dbReference type="InterPro" id="IPR047534">
    <property type="entry name" value="BRcat_RBR_parkin"/>
</dbReference>
<organism evidence="23 24">
    <name type="scientific">Aplysia californica</name>
    <name type="common">California sea hare</name>
    <dbReference type="NCBI Taxonomy" id="6500"/>
    <lineage>
        <taxon>Eukaryota</taxon>
        <taxon>Metazoa</taxon>
        <taxon>Spiralia</taxon>
        <taxon>Lophotrochozoa</taxon>
        <taxon>Mollusca</taxon>
        <taxon>Gastropoda</taxon>
        <taxon>Heterobranchia</taxon>
        <taxon>Euthyneura</taxon>
        <taxon>Tectipleura</taxon>
        <taxon>Aplysiida</taxon>
        <taxon>Aplysioidea</taxon>
        <taxon>Aplysiidae</taxon>
        <taxon>Aplysia</taxon>
    </lineage>
</organism>
<evidence type="ECO:0000256" key="4">
    <source>
        <dbReference type="ARBA" id="ARBA00004906"/>
    </source>
</evidence>
<dbReference type="RefSeq" id="XP_005096419.1">
    <property type="nucleotide sequence ID" value="XM_005096362.2"/>
</dbReference>
<evidence type="ECO:0000256" key="2">
    <source>
        <dbReference type="ARBA" id="ARBA00004173"/>
    </source>
</evidence>
<evidence type="ECO:0000256" key="11">
    <source>
        <dbReference type="ARBA" id="ARBA00022771"/>
    </source>
</evidence>
<evidence type="ECO:0000256" key="3">
    <source>
        <dbReference type="ARBA" id="ARBA00004514"/>
    </source>
</evidence>
<keyword evidence="15 19" id="KW-0072">Autophagy</keyword>
<dbReference type="SUPFAM" id="SSF57850">
    <property type="entry name" value="RING/U-box"/>
    <property type="match status" value="2"/>
</dbReference>
<evidence type="ECO:0000256" key="20">
    <source>
        <dbReference type="SAM" id="MobiDB-lite"/>
    </source>
</evidence>
<dbReference type="SMART" id="SM00213">
    <property type="entry name" value="UBQ"/>
    <property type="match status" value="1"/>
</dbReference>
<dbReference type="SUPFAM" id="SSF54236">
    <property type="entry name" value="Ubiquitin-like"/>
    <property type="match status" value="1"/>
</dbReference>
<dbReference type="InterPro" id="IPR002867">
    <property type="entry name" value="IBR_dom"/>
</dbReference>
<evidence type="ECO:0000256" key="14">
    <source>
        <dbReference type="ARBA" id="ARBA00022843"/>
    </source>
</evidence>
<dbReference type="InterPro" id="IPR044066">
    <property type="entry name" value="TRIAD_supradom"/>
</dbReference>
<dbReference type="Pfam" id="PF22605">
    <property type="entry name" value="IBR_2"/>
    <property type="match status" value="1"/>
</dbReference>
<dbReference type="InterPro" id="IPR054694">
    <property type="entry name" value="Parkin-like_IBR"/>
</dbReference>
<evidence type="ECO:0000259" key="22">
    <source>
        <dbReference type="PROSITE" id="PS51873"/>
    </source>
</evidence>
<evidence type="ECO:0000313" key="24">
    <source>
        <dbReference type="RefSeq" id="XP_005096419.1"/>
    </source>
</evidence>
<comment type="function">
    <text evidence="19">Functions within a multiprotein E3 ubiquitin ligase complex, catalyzing the covalent attachment of ubiquitin moieties onto substrate proteins.</text>
</comment>
<evidence type="ECO:0000256" key="19">
    <source>
        <dbReference type="PIRNR" id="PIRNR037880"/>
    </source>
</evidence>
<keyword evidence="16 19" id="KW-0496">Mitochondrion</keyword>
<evidence type="ECO:0000256" key="5">
    <source>
        <dbReference type="ARBA" id="ARBA00012251"/>
    </source>
</evidence>
<dbReference type="PROSITE" id="PS50053">
    <property type="entry name" value="UBIQUITIN_2"/>
    <property type="match status" value="1"/>
</dbReference>
<dbReference type="CDD" id="cd20340">
    <property type="entry name" value="BRcat_RBR_parkin"/>
    <property type="match status" value="1"/>
</dbReference>